<evidence type="ECO:0000313" key="4">
    <source>
        <dbReference type="EMBL" id="SCP99262.1"/>
    </source>
</evidence>
<dbReference type="NCBIfam" id="TIGR00040">
    <property type="entry name" value="yfcE"/>
    <property type="match status" value="1"/>
</dbReference>
<evidence type="ECO:0000256" key="1">
    <source>
        <dbReference type="ARBA" id="ARBA00008950"/>
    </source>
</evidence>
<organism evidence="4 5">
    <name type="scientific">Anaerobium acetethylicum</name>
    <dbReference type="NCBI Taxonomy" id="1619234"/>
    <lineage>
        <taxon>Bacteria</taxon>
        <taxon>Bacillati</taxon>
        <taxon>Bacillota</taxon>
        <taxon>Clostridia</taxon>
        <taxon>Lachnospirales</taxon>
        <taxon>Lachnospiraceae</taxon>
        <taxon>Anaerobium</taxon>
    </lineage>
</organism>
<dbReference type="PANTHER" id="PTHR11124">
    <property type="entry name" value="VACUOLAR SORTING PROTEIN VPS29"/>
    <property type="match status" value="1"/>
</dbReference>
<dbReference type="GO" id="GO:0046872">
    <property type="term" value="F:metal ion binding"/>
    <property type="evidence" value="ECO:0007669"/>
    <property type="project" value="UniProtKB-KW"/>
</dbReference>
<dbReference type="STRING" id="1619234.SAMN05421730_103616"/>
<protein>
    <recommendedName>
        <fullName evidence="2">Phosphoesterase</fullName>
        <ecNumber evidence="2">3.1.4.-</ecNumber>
    </recommendedName>
</protein>
<name>A0A1D3TXZ0_9FIRM</name>
<proteinExistence type="inferred from homology"/>
<comment type="cofactor">
    <cofactor evidence="2">
        <name>a divalent metal cation</name>
        <dbReference type="ChEBI" id="CHEBI:60240"/>
    </cofactor>
</comment>
<reference evidence="4 5" key="1">
    <citation type="submission" date="2016-09" db="EMBL/GenBank/DDBJ databases">
        <authorList>
            <person name="Capua I."/>
            <person name="De Benedictis P."/>
            <person name="Joannis T."/>
            <person name="Lombin L.H."/>
            <person name="Cattoli G."/>
        </authorList>
    </citation>
    <scope>NUCLEOTIDE SEQUENCE [LARGE SCALE GENOMIC DNA]</scope>
    <source>
        <strain evidence="4 5">GluBS11</strain>
    </source>
</reference>
<evidence type="ECO:0000313" key="5">
    <source>
        <dbReference type="Proteomes" id="UP000199315"/>
    </source>
</evidence>
<dbReference type="GO" id="GO:0016787">
    <property type="term" value="F:hydrolase activity"/>
    <property type="evidence" value="ECO:0007669"/>
    <property type="project" value="UniProtKB-UniRule"/>
</dbReference>
<dbReference type="EMBL" id="FMKA01000036">
    <property type="protein sequence ID" value="SCP99262.1"/>
    <property type="molecule type" value="Genomic_DNA"/>
</dbReference>
<feature type="domain" description="Calcineurin-like phosphoesterase" evidence="3">
    <location>
        <begin position="1"/>
        <end position="149"/>
    </location>
</feature>
<dbReference type="Pfam" id="PF12850">
    <property type="entry name" value="Metallophos_2"/>
    <property type="match status" value="1"/>
</dbReference>
<accession>A0A1D3TXZ0</accession>
<keyword evidence="2" id="KW-0479">Metal-binding</keyword>
<dbReference type="SUPFAM" id="SSF56300">
    <property type="entry name" value="Metallo-dependent phosphatases"/>
    <property type="match status" value="1"/>
</dbReference>
<keyword evidence="5" id="KW-1185">Reference proteome</keyword>
<dbReference type="EC" id="3.1.4.-" evidence="2"/>
<dbReference type="Gene3D" id="3.60.21.10">
    <property type="match status" value="1"/>
</dbReference>
<dbReference type="InterPro" id="IPR000979">
    <property type="entry name" value="Phosphodiesterase_MJ0936/Vps29"/>
</dbReference>
<dbReference type="RefSeq" id="WP_091236588.1">
    <property type="nucleotide sequence ID" value="NZ_FMKA01000036.1"/>
</dbReference>
<evidence type="ECO:0000256" key="2">
    <source>
        <dbReference type="RuleBase" id="RU362039"/>
    </source>
</evidence>
<dbReference type="Proteomes" id="UP000199315">
    <property type="component" value="Unassembled WGS sequence"/>
</dbReference>
<evidence type="ECO:0000259" key="3">
    <source>
        <dbReference type="Pfam" id="PF12850"/>
    </source>
</evidence>
<comment type="similarity">
    <text evidence="1 2">Belongs to the metallophosphoesterase superfamily. YfcE family.</text>
</comment>
<gene>
    <name evidence="4" type="ORF">SAMN05421730_103616</name>
</gene>
<dbReference type="InterPro" id="IPR024654">
    <property type="entry name" value="Calcineurin-like_PHP_lpxH"/>
</dbReference>
<dbReference type="AlphaFoldDB" id="A0A1D3TXZ0"/>
<dbReference type="InterPro" id="IPR029052">
    <property type="entry name" value="Metallo-depent_PP-like"/>
</dbReference>
<sequence length="160" mass="18345">MKILIVSDTHKHDENLLKVLQKVGKLDMLIHLGDVEGSEDYIRAMADCPVEMVSGNNDFFSNLEREKELKLGKYRTLITHGHYYYVSVGLENIKREASARNMNIVMFGHTHKPLIDIDDDIIAINPGSISYPRQEGRKPTFIIMEIDNKGEAHFTLNYLK</sequence>
<dbReference type="OrthoDB" id="9800565at2"/>